<evidence type="ECO:0000256" key="6">
    <source>
        <dbReference type="SAM" id="SignalP"/>
    </source>
</evidence>
<dbReference type="Gene3D" id="2.40.128.20">
    <property type="match status" value="1"/>
</dbReference>
<evidence type="ECO:0000313" key="7">
    <source>
        <dbReference type="Ensembl" id="ENSPNYP00000002752.1"/>
    </source>
</evidence>
<keyword evidence="4" id="KW-0325">Glycoprotein</keyword>
<dbReference type="InterPro" id="IPR012674">
    <property type="entry name" value="Calycin"/>
</dbReference>
<accession>A0A3B4EWM1</accession>
<feature type="compositionally biased region" description="Basic and acidic residues" evidence="5">
    <location>
        <begin position="170"/>
        <end position="193"/>
    </location>
</feature>
<keyword evidence="2" id="KW-0964">Secreted</keyword>
<dbReference type="InterPro" id="IPR022734">
    <property type="entry name" value="ApoM"/>
</dbReference>
<dbReference type="GO" id="GO:0005576">
    <property type="term" value="C:extracellular region"/>
    <property type="evidence" value="ECO:0007669"/>
    <property type="project" value="UniProtKB-SubCell"/>
</dbReference>
<proteinExistence type="predicted"/>
<sequence length="200" mass="22842">MLAVCAVAVIYLMSVSHAAPLACEYLLRPLNELDHHHLEGRWAMIAGSLSELPLIEHLRLRDSATAKFSSTSETNVSFRRTMSLNNTCSYKSFNISLEGSTFTFDNGRVNTTFIQTSCDDCILLSFDVKSGTRRHFYLYSRRRQLEQREIEEFRVQVECVNMPPPVVMDPTKELCPEEKTAKDARKAEERKTAESQLTQQ</sequence>
<dbReference type="AlphaFoldDB" id="A0A3B4EWM1"/>
<feature type="chain" id="PRO_5017180123" evidence="6">
    <location>
        <begin position="19"/>
        <end position="200"/>
    </location>
</feature>
<name>A0A3B4EWM1_9CICH</name>
<feature type="signal peptide" evidence="6">
    <location>
        <begin position="1"/>
        <end position="18"/>
    </location>
</feature>
<dbReference type="Ensembl" id="ENSPNYT00000002825.1">
    <property type="protein sequence ID" value="ENSPNYP00000002752.1"/>
    <property type="gene ID" value="ENSPNYG00000002177.1"/>
</dbReference>
<dbReference type="PANTHER" id="PTHR11967">
    <property type="entry name" value="ALPHA-1-ACID GLYCOPROTEIN"/>
    <property type="match status" value="1"/>
</dbReference>
<dbReference type="Pfam" id="PF11032">
    <property type="entry name" value="ApoM"/>
    <property type="match status" value="1"/>
</dbReference>
<protein>
    <submittedName>
        <fullName evidence="7">Uncharacterized protein</fullName>
    </submittedName>
</protein>
<evidence type="ECO:0000256" key="5">
    <source>
        <dbReference type="SAM" id="MobiDB-lite"/>
    </source>
</evidence>
<feature type="region of interest" description="Disordered" evidence="5">
    <location>
        <begin position="168"/>
        <end position="200"/>
    </location>
</feature>
<keyword evidence="3 6" id="KW-0732">Signal</keyword>
<evidence type="ECO:0000256" key="1">
    <source>
        <dbReference type="ARBA" id="ARBA00004613"/>
    </source>
</evidence>
<dbReference type="GeneTree" id="ENSGT00940000166223"/>
<dbReference type="PANTHER" id="PTHR11967:SF2">
    <property type="entry name" value="ALPHA-1-ACID GLYCOPROTEIN 1"/>
    <property type="match status" value="1"/>
</dbReference>
<evidence type="ECO:0000256" key="2">
    <source>
        <dbReference type="ARBA" id="ARBA00022525"/>
    </source>
</evidence>
<organism evidence="7">
    <name type="scientific">Pundamilia nyererei</name>
    <dbReference type="NCBI Taxonomy" id="303518"/>
    <lineage>
        <taxon>Eukaryota</taxon>
        <taxon>Metazoa</taxon>
        <taxon>Chordata</taxon>
        <taxon>Craniata</taxon>
        <taxon>Vertebrata</taxon>
        <taxon>Euteleostomi</taxon>
        <taxon>Actinopterygii</taxon>
        <taxon>Neopterygii</taxon>
        <taxon>Teleostei</taxon>
        <taxon>Neoteleostei</taxon>
        <taxon>Acanthomorphata</taxon>
        <taxon>Ovalentaria</taxon>
        <taxon>Cichlomorphae</taxon>
        <taxon>Cichliformes</taxon>
        <taxon>Cichlidae</taxon>
        <taxon>African cichlids</taxon>
        <taxon>Pseudocrenilabrinae</taxon>
        <taxon>Haplochromini</taxon>
        <taxon>Pundamilia</taxon>
    </lineage>
</organism>
<evidence type="ECO:0000256" key="3">
    <source>
        <dbReference type="ARBA" id="ARBA00022729"/>
    </source>
</evidence>
<dbReference type="SUPFAM" id="SSF50814">
    <property type="entry name" value="Lipocalins"/>
    <property type="match status" value="1"/>
</dbReference>
<comment type="subcellular location">
    <subcellularLocation>
        <location evidence="1">Secreted</location>
    </subcellularLocation>
</comment>
<reference evidence="7" key="1">
    <citation type="submission" date="2023-09" db="UniProtKB">
        <authorList>
            <consortium name="Ensembl"/>
        </authorList>
    </citation>
    <scope>IDENTIFICATION</scope>
</reference>
<evidence type="ECO:0000256" key="4">
    <source>
        <dbReference type="ARBA" id="ARBA00023180"/>
    </source>
</evidence>